<reference evidence="2" key="1">
    <citation type="journal article" date="2020" name="Stud. Mycol.">
        <title>101 Dothideomycetes genomes: a test case for predicting lifestyles and emergence of pathogens.</title>
        <authorList>
            <person name="Haridas S."/>
            <person name="Albert R."/>
            <person name="Binder M."/>
            <person name="Bloem J."/>
            <person name="Labutti K."/>
            <person name="Salamov A."/>
            <person name="Andreopoulos B."/>
            <person name="Baker S."/>
            <person name="Barry K."/>
            <person name="Bills G."/>
            <person name="Bluhm B."/>
            <person name="Cannon C."/>
            <person name="Castanera R."/>
            <person name="Culley D."/>
            <person name="Daum C."/>
            <person name="Ezra D."/>
            <person name="Gonzalez J."/>
            <person name="Henrissat B."/>
            <person name="Kuo A."/>
            <person name="Liang C."/>
            <person name="Lipzen A."/>
            <person name="Lutzoni F."/>
            <person name="Magnuson J."/>
            <person name="Mondo S."/>
            <person name="Nolan M."/>
            <person name="Ohm R."/>
            <person name="Pangilinan J."/>
            <person name="Park H.-J."/>
            <person name="Ramirez L."/>
            <person name="Alfaro M."/>
            <person name="Sun H."/>
            <person name="Tritt A."/>
            <person name="Yoshinaga Y."/>
            <person name="Zwiers L.-H."/>
            <person name="Turgeon B."/>
            <person name="Goodwin S."/>
            <person name="Spatafora J."/>
            <person name="Crous P."/>
            <person name="Grigoriev I."/>
        </authorList>
    </citation>
    <scope>NUCLEOTIDE SEQUENCE</scope>
    <source>
        <strain evidence="2">ATCC 16933</strain>
    </source>
</reference>
<feature type="transmembrane region" description="Helical" evidence="1">
    <location>
        <begin position="45"/>
        <end position="62"/>
    </location>
</feature>
<name>A0A6A6P804_9PEZI</name>
<keyword evidence="1" id="KW-1133">Transmembrane helix</keyword>
<dbReference type="EMBL" id="MU001674">
    <property type="protein sequence ID" value="KAF2460090.1"/>
    <property type="molecule type" value="Genomic_DNA"/>
</dbReference>
<evidence type="ECO:0000313" key="2">
    <source>
        <dbReference type="EMBL" id="KAF2460090.1"/>
    </source>
</evidence>
<evidence type="ECO:0000256" key="1">
    <source>
        <dbReference type="SAM" id="Phobius"/>
    </source>
</evidence>
<accession>A0A6A6P804</accession>
<sequence>MQAGKLPSPAGTLVMTTMALASSVVLTARRFYFDGGWEKRVSSGIFPHFGFAFSMRLMLLLFRLGPRYGAMRLATMQCVRFSDIVHDVACCCPRTQPSCLHMV</sequence>
<keyword evidence="3" id="KW-1185">Reference proteome</keyword>
<organism evidence="2 3">
    <name type="scientific">Lineolata rhizophorae</name>
    <dbReference type="NCBI Taxonomy" id="578093"/>
    <lineage>
        <taxon>Eukaryota</taxon>
        <taxon>Fungi</taxon>
        <taxon>Dikarya</taxon>
        <taxon>Ascomycota</taxon>
        <taxon>Pezizomycotina</taxon>
        <taxon>Dothideomycetes</taxon>
        <taxon>Dothideomycetes incertae sedis</taxon>
        <taxon>Lineolatales</taxon>
        <taxon>Lineolataceae</taxon>
        <taxon>Lineolata</taxon>
    </lineage>
</organism>
<feature type="transmembrane region" description="Helical" evidence="1">
    <location>
        <begin position="12"/>
        <end position="33"/>
    </location>
</feature>
<dbReference type="AlphaFoldDB" id="A0A6A6P804"/>
<gene>
    <name evidence="2" type="ORF">BDY21DRAFT_184494</name>
</gene>
<proteinExistence type="predicted"/>
<keyword evidence="1" id="KW-0472">Membrane</keyword>
<protein>
    <submittedName>
        <fullName evidence="2">Uncharacterized protein</fullName>
    </submittedName>
</protein>
<keyword evidence="1" id="KW-0812">Transmembrane</keyword>
<evidence type="ECO:0000313" key="3">
    <source>
        <dbReference type="Proteomes" id="UP000799766"/>
    </source>
</evidence>
<dbReference type="Proteomes" id="UP000799766">
    <property type="component" value="Unassembled WGS sequence"/>
</dbReference>